<keyword evidence="5" id="KW-0671">Queuosine biosynthesis</keyword>
<feature type="binding site" evidence="7">
    <location>
        <position position="29"/>
    </location>
    <ligand>
        <name>Zn(2+)</name>
        <dbReference type="ChEBI" id="CHEBI:29105"/>
    </ligand>
</feature>
<dbReference type="SUPFAM" id="SSF55620">
    <property type="entry name" value="Tetrahydrobiopterin biosynthesis enzymes-like"/>
    <property type="match status" value="1"/>
</dbReference>
<evidence type="ECO:0000256" key="5">
    <source>
        <dbReference type="PIRNR" id="PIRNR006113"/>
    </source>
</evidence>
<dbReference type="GO" id="GO:0046872">
    <property type="term" value="F:metal ion binding"/>
    <property type="evidence" value="ECO:0007669"/>
    <property type="project" value="UniProtKB-KW"/>
</dbReference>
<dbReference type="UniPathway" id="UPA00391"/>
<comment type="catalytic activity">
    <reaction evidence="4 5">
        <text>7,8-dihydroneopterin 3'-triphosphate + H2O = 6-carboxy-5,6,7,8-tetrahydropterin + triphosphate + acetaldehyde + 2 H(+)</text>
        <dbReference type="Rhea" id="RHEA:27966"/>
        <dbReference type="ChEBI" id="CHEBI:15343"/>
        <dbReference type="ChEBI" id="CHEBI:15377"/>
        <dbReference type="ChEBI" id="CHEBI:15378"/>
        <dbReference type="ChEBI" id="CHEBI:18036"/>
        <dbReference type="ChEBI" id="CHEBI:58462"/>
        <dbReference type="ChEBI" id="CHEBI:61032"/>
        <dbReference type="EC" id="4.1.2.50"/>
    </reaction>
</comment>
<dbReference type="AlphaFoldDB" id="A0A1G6A6D2"/>
<evidence type="ECO:0000256" key="3">
    <source>
        <dbReference type="ARBA" id="ARBA00018141"/>
    </source>
</evidence>
<dbReference type="InterPro" id="IPR038418">
    <property type="entry name" value="6-PTP_synth/QueD_sf"/>
</dbReference>
<evidence type="ECO:0000256" key="1">
    <source>
        <dbReference type="ARBA" id="ARBA00005061"/>
    </source>
</evidence>
<feature type="binding site" evidence="7">
    <location>
        <position position="14"/>
    </location>
    <ligand>
        <name>Zn(2+)</name>
        <dbReference type="ChEBI" id="CHEBI:29105"/>
    </ligand>
</feature>
<sequence>MYFLKTEQSFDAAHFLSGYDGKCKNLHGHRWRVVAQISGECLNDDTQTRGMLVDFGELKSELKKLCDDFDHSFIYEKGSLKEKTVVALREEDFRMVEVDFRPTAECFAKYFFDKMKERGYAPHRIEVYETVNNCAAYEES</sequence>
<evidence type="ECO:0000256" key="7">
    <source>
        <dbReference type="PIRSR" id="PIRSR006113-2"/>
    </source>
</evidence>
<keyword evidence="5" id="KW-0456">Lyase</keyword>
<evidence type="ECO:0000313" key="9">
    <source>
        <dbReference type="Proteomes" id="UP000199228"/>
    </source>
</evidence>
<evidence type="ECO:0000256" key="2">
    <source>
        <dbReference type="ARBA" id="ARBA00008900"/>
    </source>
</evidence>
<name>A0A1G6A6D2_EUBOX</name>
<dbReference type="Gene3D" id="3.30.479.10">
    <property type="entry name" value="6-pyruvoyl tetrahydropterin synthase/QueD"/>
    <property type="match status" value="1"/>
</dbReference>
<gene>
    <name evidence="8" type="ORF">SAMN02910417_00279</name>
</gene>
<dbReference type="InterPro" id="IPR007115">
    <property type="entry name" value="6-PTP_synth/QueD"/>
</dbReference>
<feature type="active site" description="Charge relay system" evidence="6">
    <location>
        <position position="129"/>
    </location>
</feature>
<dbReference type="PIRSF" id="PIRSF006113">
    <property type="entry name" value="PTP_synth"/>
    <property type="match status" value="1"/>
</dbReference>
<comment type="cofactor">
    <cofactor evidence="5 7">
        <name>Zn(2+)</name>
        <dbReference type="ChEBI" id="CHEBI:29105"/>
    </cofactor>
    <text evidence="5 7">Binds 1 zinc ion per subunit.</text>
</comment>
<evidence type="ECO:0000256" key="6">
    <source>
        <dbReference type="PIRSR" id="PIRSR006113-1"/>
    </source>
</evidence>
<evidence type="ECO:0000313" key="8">
    <source>
        <dbReference type="EMBL" id="SDB03593.1"/>
    </source>
</evidence>
<dbReference type="Proteomes" id="UP000199228">
    <property type="component" value="Unassembled WGS sequence"/>
</dbReference>
<comment type="similarity">
    <text evidence="2 5">Belongs to the PTPS family. QueD subfamily.</text>
</comment>
<evidence type="ECO:0000256" key="4">
    <source>
        <dbReference type="ARBA" id="ARBA00048807"/>
    </source>
</evidence>
<feature type="binding site" evidence="7">
    <location>
        <position position="27"/>
    </location>
    <ligand>
        <name>Zn(2+)</name>
        <dbReference type="ChEBI" id="CHEBI:29105"/>
    </ligand>
</feature>
<comment type="pathway">
    <text evidence="1 5">Purine metabolism; 7-cyano-7-deazaguanine biosynthesis.</text>
</comment>
<accession>A0A1G6A6D2</accession>
<organism evidence="8 9">
    <name type="scientific">Eubacterium oxidoreducens</name>
    <dbReference type="NCBI Taxonomy" id="1732"/>
    <lineage>
        <taxon>Bacteria</taxon>
        <taxon>Bacillati</taxon>
        <taxon>Bacillota</taxon>
        <taxon>Clostridia</taxon>
        <taxon>Eubacteriales</taxon>
        <taxon>Eubacteriaceae</taxon>
        <taxon>Eubacterium</taxon>
    </lineage>
</organism>
<dbReference type="RefSeq" id="WP_090171386.1">
    <property type="nucleotide sequence ID" value="NZ_FMXR01000004.1"/>
</dbReference>
<dbReference type="PANTHER" id="PTHR12589:SF8">
    <property type="entry name" value="6-CARBOXY-5,6,7,8-TETRAHYDROPTERIN SYNTHASE"/>
    <property type="match status" value="1"/>
</dbReference>
<dbReference type="GO" id="GO:0070497">
    <property type="term" value="F:6-carboxytetrahydropterin synthase activity"/>
    <property type="evidence" value="ECO:0007669"/>
    <property type="project" value="UniProtKB-EC"/>
</dbReference>
<dbReference type="STRING" id="1732.SAMN02910417_00279"/>
<feature type="active site" description="Charge relay system" evidence="6">
    <location>
        <position position="71"/>
    </location>
</feature>
<dbReference type="GO" id="GO:0008616">
    <property type="term" value="P:tRNA queuosine(34) biosynthetic process"/>
    <property type="evidence" value="ECO:0007669"/>
    <property type="project" value="UniProtKB-KW"/>
</dbReference>
<dbReference type="EC" id="4.-.-.-" evidence="5"/>
<dbReference type="EMBL" id="FMXR01000004">
    <property type="protein sequence ID" value="SDB03593.1"/>
    <property type="molecule type" value="Genomic_DNA"/>
</dbReference>
<reference evidence="8 9" key="1">
    <citation type="submission" date="2016-10" db="EMBL/GenBank/DDBJ databases">
        <authorList>
            <person name="de Groot N.N."/>
        </authorList>
    </citation>
    <scope>NUCLEOTIDE SEQUENCE [LARGE SCALE GENOMIC DNA]</scope>
    <source>
        <strain evidence="8 9">DSM 3217</strain>
    </source>
</reference>
<dbReference type="OrthoDB" id="9804698at2"/>
<dbReference type="NCBIfam" id="TIGR03367">
    <property type="entry name" value="queuosine_QueD"/>
    <property type="match status" value="1"/>
</dbReference>
<keyword evidence="5 7" id="KW-0862">Zinc</keyword>
<dbReference type="PANTHER" id="PTHR12589">
    <property type="entry name" value="PYRUVOYL TETRAHYDROBIOPTERIN SYNTHASE"/>
    <property type="match status" value="1"/>
</dbReference>
<keyword evidence="9" id="KW-1185">Reference proteome</keyword>
<feature type="active site" description="Proton acceptor" evidence="6">
    <location>
        <position position="23"/>
    </location>
</feature>
<keyword evidence="5 7" id="KW-0479">Metal-binding</keyword>
<proteinExistence type="inferred from homology"/>
<dbReference type="Pfam" id="PF01242">
    <property type="entry name" value="PTPS"/>
    <property type="match status" value="1"/>
</dbReference>
<protein>
    <recommendedName>
        <fullName evidence="3 5">6-carboxy-5,6,7,8-tetrahydropterin synthase</fullName>
        <ecNumber evidence="5">4.-.-.-</ecNumber>
    </recommendedName>
</protein>